<dbReference type="Pfam" id="PF00589">
    <property type="entry name" value="Phage_integrase"/>
    <property type="match status" value="1"/>
</dbReference>
<dbReference type="AlphaFoldDB" id="A0A9X3WJT7"/>
<dbReference type="InterPro" id="IPR011010">
    <property type="entry name" value="DNA_brk_join_enz"/>
</dbReference>
<dbReference type="PROSITE" id="PS51898">
    <property type="entry name" value="TYR_RECOMBINASE"/>
    <property type="match status" value="1"/>
</dbReference>
<dbReference type="Proteomes" id="UP001145069">
    <property type="component" value="Unassembled WGS sequence"/>
</dbReference>
<evidence type="ECO:0000256" key="1">
    <source>
        <dbReference type="ARBA" id="ARBA00023172"/>
    </source>
</evidence>
<sequence>MTQEPELVSWIHLNRGDLRLSGKITVRVIGKGNKMRLIPISPKTGNILKAYFKSNGIDMDQTGSPLFFNRSNNRLTRPGVTYILQKYVAMARDKNPGYFTKTVSAHMVRHSKATNLLLSGVNLIYIRDFLGHASVITTEIYAKTNPEFMRKAIEENNAVSTIGTEKYSIKEKKELTEFLKQYRL</sequence>
<accession>A0A9X3WJT7</accession>
<reference evidence="3" key="1">
    <citation type="submission" date="2022-06" db="EMBL/GenBank/DDBJ databases">
        <title>Aquibacillus sp. a new bacterium isolated from soil saline samples.</title>
        <authorList>
            <person name="Galisteo C."/>
            <person name="De La Haba R."/>
            <person name="Sanchez-Porro C."/>
            <person name="Ventosa A."/>
        </authorList>
    </citation>
    <scope>NUCLEOTIDE SEQUENCE</scope>
    <source>
        <strain evidence="3">3ASR75-54</strain>
    </source>
</reference>
<dbReference type="InterPro" id="IPR002104">
    <property type="entry name" value="Integrase_catalytic"/>
</dbReference>
<dbReference type="GO" id="GO:0015074">
    <property type="term" value="P:DNA integration"/>
    <property type="evidence" value="ECO:0007669"/>
    <property type="project" value="InterPro"/>
</dbReference>
<proteinExistence type="predicted"/>
<keyword evidence="1" id="KW-0233">DNA recombination</keyword>
<protein>
    <submittedName>
        <fullName evidence="3">Tyrosine-type recombinase/integrase</fullName>
    </submittedName>
</protein>
<dbReference type="PANTHER" id="PTHR30349">
    <property type="entry name" value="PHAGE INTEGRASE-RELATED"/>
    <property type="match status" value="1"/>
</dbReference>
<gene>
    <name evidence="3" type="ORF">NC799_15975</name>
</gene>
<name>A0A9X3WJT7_9BACI</name>
<dbReference type="GO" id="GO:0003677">
    <property type="term" value="F:DNA binding"/>
    <property type="evidence" value="ECO:0007669"/>
    <property type="project" value="InterPro"/>
</dbReference>
<organism evidence="3 4">
    <name type="scientific">Aquibacillus salsiterrae</name>
    <dbReference type="NCBI Taxonomy" id="2950439"/>
    <lineage>
        <taxon>Bacteria</taxon>
        <taxon>Bacillati</taxon>
        <taxon>Bacillota</taxon>
        <taxon>Bacilli</taxon>
        <taxon>Bacillales</taxon>
        <taxon>Bacillaceae</taxon>
        <taxon>Aquibacillus</taxon>
    </lineage>
</organism>
<dbReference type="Gene3D" id="1.10.443.10">
    <property type="entry name" value="Intergrase catalytic core"/>
    <property type="match status" value="1"/>
</dbReference>
<evidence type="ECO:0000313" key="3">
    <source>
        <dbReference type="EMBL" id="MDC3418381.1"/>
    </source>
</evidence>
<comment type="caution">
    <text evidence="3">The sequence shown here is derived from an EMBL/GenBank/DDBJ whole genome shotgun (WGS) entry which is preliminary data.</text>
</comment>
<dbReference type="InterPro" id="IPR013762">
    <property type="entry name" value="Integrase-like_cat_sf"/>
</dbReference>
<dbReference type="PANTHER" id="PTHR30349:SF81">
    <property type="entry name" value="TYROSINE RECOMBINASE XERC"/>
    <property type="match status" value="1"/>
</dbReference>
<dbReference type="GO" id="GO:0006310">
    <property type="term" value="P:DNA recombination"/>
    <property type="evidence" value="ECO:0007669"/>
    <property type="project" value="UniProtKB-KW"/>
</dbReference>
<feature type="domain" description="Tyr recombinase" evidence="2">
    <location>
        <begin position="1"/>
        <end position="154"/>
    </location>
</feature>
<dbReference type="SUPFAM" id="SSF56349">
    <property type="entry name" value="DNA breaking-rejoining enzymes"/>
    <property type="match status" value="1"/>
</dbReference>
<evidence type="ECO:0000259" key="2">
    <source>
        <dbReference type="PROSITE" id="PS51898"/>
    </source>
</evidence>
<dbReference type="EMBL" id="JAMQKC010000026">
    <property type="protein sequence ID" value="MDC3418381.1"/>
    <property type="molecule type" value="Genomic_DNA"/>
</dbReference>
<keyword evidence="4" id="KW-1185">Reference proteome</keyword>
<evidence type="ECO:0000313" key="4">
    <source>
        <dbReference type="Proteomes" id="UP001145069"/>
    </source>
</evidence>
<dbReference type="InterPro" id="IPR050090">
    <property type="entry name" value="Tyrosine_recombinase_XerCD"/>
</dbReference>